<dbReference type="Pfam" id="PF13424">
    <property type="entry name" value="TPR_12"/>
    <property type="match status" value="1"/>
</dbReference>
<dbReference type="EMBL" id="RCHS01003297">
    <property type="protein sequence ID" value="RMX42754.1"/>
    <property type="molecule type" value="Genomic_DNA"/>
</dbReference>
<dbReference type="PANTHER" id="PTHR10098">
    <property type="entry name" value="RAPSYN-RELATED"/>
    <property type="match status" value="1"/>
</dbReference>
<proteinExistence type="predicted"/>
<keyword evidence="1" id="KW-0802">TPR repeat</keyword>
<protein>
    <recommendedName>
        <fullName evidence="2">CHAT domain-containing protein</fullName>
    </recommendedName>
</protein>
<evidence type="ECO:0000313" key="4">
    <source>
        <dbReference type="Proteomes" id="UP000275408"/>
    </source>
</evidence>
<evidence type="ECO:0000313" key="3">
    <source>
        <dbReference type="EMBL" id="RMX42754.1"/>
    </source>
</evidence>
<organism evidence="3 4">
    <name type="scientific">Pocillopora damicornis</name>
    <name type="common">Cauliflower coral</name>
    <name type="synonym">Millepora damicornis</name>
    <dbReference type="NCBI Taxonomy" id="46731"/>
    <lineage>
        <taxon>Eukaryota</taxon>
        <taxon>Metazoa</taxon>
        <taxon>Cnidaria</taxon>
        <taxon>Anthozoa</taxon>
        <taxon>Hexacorallia</taxon>
        <taxon>Scleractinia</taxon>
        <taxon>Astrocoeniina</taxon>
        <taxon>Pocilloporidae</taxon>
        <taxon>Pocillopora</taxon>
    </lineage>
</organism>
<gene>
    <name evidence="3" type="ORF">pdam_00014143</name>
</gene>
<feature type="non-terminal residue" evidence="3">
    <location>
        <position position="817"/>
    </location>
</feature>
<dbReference type="InterPro" id="IPR019734">
    <property type="entry name" value="TPR_rpt"/>
</dbReference>
<dbReference type="AlphaFoldDB" id="A0A3M6TNE7"/>
<dbReference type="Proteomes" id="UP000275408">
    <property type="component" value="Unassembled WGS sequence"/>
</dbReference>
<reference evidence="3 4" key="1">
    <citation type="journal article" date="2018" name="Sci. Rep.">
        <title>Comparative analysis of the Pocillopora damicornis genome highlights role of immune system in coral evolution.</title>
        <authorList>
            <person name="Cunning R."/>
            <person name="Bay R.A."/>
            <person name="Gillette P."/>
            <person name="Baker A.C."/>
            <person name="Traylor-Knowles N."/>
        </authorList>
    </citation>
    <scope>NUCLEOTIDE SEQUENCE [LARGE SCALE GENOMIC DNA]</scope>
    <source>
        <strain evidence="3">RSMAS</strain>
        <tissue evidence="3">Whole animal</tissue>
    </source>
</reference>
<dbReference type="OrthoDB" id="2423701at2759"/>
<evidence type="ECO:0000259" key="2">
    <source>
        <dbReference type="Pfam" id="PF12770"/>
    </source>
</evidence>
<dbReference type="SMART" id="SM00028">
    <property type="entry name" value="TPR"/>
    <property type="match status" value="3"/>
</dbReference>
<feature type="domain" description="CHAT" evidence="2">
    <location>
        <begin position="323"/>
        <end position="597"/>
    </location>
</feature>
<dbReference type="PANTHER" id="PTHR10098:SF108">
    <property type="entry name" value="TETRATRICOPEPTIDE REPEAT PROTEIN 28"/>
    <property type="match status" value="1"/>
</dbReference>
<evidence type="ECO:0000256" key="1">
    <source>
        <dbReference type="PROSITE-ProRule" id="PRU00339"/>
    </source>
</evidence>
<accession>A0A3M6TNE7</accession>
<sequence length="817" mass="91915">MTDKIELGNDLIDCLIQENESYLLVLNDVYKCAVYIAEEIGDKTEIGKAKRYLGNCHYHNGRFENAIKYHRKDLKLAKELGDKESEGIAYGNLGDVYFSLGEFQEAITYHEKSLDIAREAKNCAEEGKACYAIGCCFESLGSLDRAERWLRLSKKTFDNLRKQSHSNDEWVINIQDEYKLVIVALWRTLLEQKKTKDALLVAEEGRAQALVDLLKLPSESYCSEIDHLDRFPSLLSSLSCVTLFLAIEKKNITIWVLNGNDVQVRESEIDERSRALGQELNLTFDSLVQAAYPLLENEVHSLSEGCAIKAEVIRRERDESMKEALKMLYNVVIRPVEDLLSGDEVIIVPDGPLCKAPFTAFIDSHDRYLCESYRIRLVPSLKSFKLIAGSPRFNSKRGVLLVGNPNLAEIVTEQPWHWDLPGAEYEVKNIGRILKSEPLIGKDATKEEVLQRLKVASLVHIAAQGGDENGEILLTPNPIRESQEPRVEDYMLTMADLTALQLQARMVVLSCCHSAQGKIKAEGAVGIARGFLAAGARCVLVALWEIDDQVTLELMKYFYEQLVAGNKASKALNHAVKHVREHQDYVKDWAAFHLIGEDVKLDFLAEESRLSIQNLLLPAKFGRNVQFVKRTIDSAQDVEAFWKAISGTRSLAISSSNDDKEILDLSSSLFLIHRLIFGEISDFLQGEELVIVPDGPLYFVPFTALRESIQSKYFFELFRNRLFPSLTSMKIIADSPQDYHRNSDGLLVGDTFNGEILLRGKPHEIESLPDARQEVILIGRWTGIKPLIGEEATKAVVLQHLNSVALIHIAAHGEAQT</sequence>
<feature type="domain" description="CHAT" evidence="2">
    <location>
        <begin position="682"/>
        <end position="815"/>
    </location>
</feature>
<dbReference type="Gene3D" id="1.25.40.10">
    <property type="entry name" value="Tetratricopeptide repeat domain"/>
    <property type="match status" value="1"/>
</dbReference>
<dbReference type="Pfam" id="PF12770">
    <property type="entry name" value="CHAT"/>
    <property type="match status" value="2"/>
</dbReference>
<dbReference type="PROSITE" id="PS50005">
    <property type="entry name" value="TPR"/>
    <property type="match status" value="1"/>
</dbReference>
<dbReference type="InterPro" id="IPR024983">
    <property type="entry name" value="CHAT_dom"/>
</dbReference>
<keyword evidence="4" id="KW-1185">Reference proteome</keyword>
<comment type="caution">
    <text evidence="3">The sequence shown here is derived from an EMBL/GenBank/DDBJ whole genome shotgun (WGS) entry which is preliminary data.</text>
</comment>
<feature type="repeat" description="TPR" evidence="1">
    <location>
        <begin position="87"/>
        <end position="120"/>
    </location>
</feature>
<dbReference type="SUPFAM" id="SSF48452">
    <property type="entry name" value="TPR-like"/>
    <property type="match status" value="1"/>
</dbReference>
<name>A0A3M6TNE7_POCDA</name>
<dbReference type="InterPro" id="IPR011990">
    <property type="entry name" value="TPR-like_helical_dom_sf"/>
</dbReference>